<reference evidence="1 2" key="1">
    <citation type="submission" date="2020-02" db="EMBL/GenBank/DDBJ databases">
        <title>Draft genome sequence of Haematococcus lacustris strain NIES-144.</title>
        <authorList>
            <person name="Morimoto D."/>
            <person name="Nakagawa S."/>
            <person name="Yoshida T."/>
            <person name="Sawayama S."/>
        </authorList>
    </citation>
    <scope>NUCLEOTIDE SEQUENCE [LARGE SCALE GENOMIC DNA]</scope>
    <source>
        <strain evidence="1 2">NIES-144</strain>
    </source>
</reference>
<organism evidence="1 2">
    <name type="scientific">Haematococcus lacustris</name>
    <name type="common">Green alga</name>
    <name type="synonym">Haematococcus pluvialis</name>
    <dbReference type="NCBI Taxonomy" id="44745"/>
    <lineage>
        <taxon>Eukaryota</taxon>
        <taxon>Viridiplantae</taxon>
        <taxon>Chlorophyta</taxon>
        <taxon>core chlorophytes</taxon>
        <taxon>Chlorophyceae</taxon>
        <taxon>CS clade</taxon>
        <taxon>Chlamydomonadales</taxon>
        <taxon>Haematococcaceae</taxon>
        <taxon>Haematococcus</taxon>
    </lineage>
</organism>
<comment type="caution">
    <text evidence="1">The sequence shown here is derived from an EMBL/GenBank/DDBJ whole genome shotgun (WGS) entry which is preliminary data.</text>
</comment>
<name>A0A699ZNW0_HAELA</name>
<feature type="non-terminal residue" evidence="1">
    <location>
        <position position="233"/>
    </location>
</feature>
<protein>
    <submittedName>
        <fullName evidence="1">Uncharacterized protein</fullName>
    </submittedName>
</protein>
<evidence type="ECO:0000313" key="1">
    <source>
        <dbReference type="EMBL" id="GFH22830.1"/>
    </source>
</evidence>
<accession>A0A699ZNW0</accession>
<keyword evidence="2" id="KW-1185">Reference proteome</keyword>
<sequence length="233" mass="25357">MGHTLHGTYRSIVAVKLIRKGLHTVAASHDPELLNRHGEWCMCGDTSVDKRPAPHVQASCHSTATSSSASNAPMFSKPHGVHARRLHDDALAMSPAVPRHATTSQKRWCPSLVSRLGHIRMYSYLGASGSITSTSCNTAYARPSPRPIAKHKLALPRAFQGVAGPPAQLSRTCKSWLPPFEKSTTLERLEDGLWLLQQDFIGADAAMNARLNCFVIQLPDHSLMVGPRGRASD</sequence>
<gene>
    <name evidence="1" type="ORF">HaLaN_20350</name>
</gene>
<dbReference type="AlphaFoldDB" id="A0A699ZNW0"/>
<dbReference type="Proteomes" id="UP000485058">
    <property type="component" value="Unassembled WGS sequence"/>
</dbReference>
<dbReference type="EMBL" id="BLLF01002133">
    <property type="protein sequence ID" value="GFH22830.1"/>
    <property type="molecule type" value="Genomic_DNA"/>
</dbReference>
<proteinExistence type="predicted"/>
<evidence type="ECO:0000313" key="2">
    <source>
        <dbReference type="Proteomes" id="UP000485058"/>
    </source>
</evidence>